<keyword evidence="1" id="KW-0645">Protease</keyword>
<dbReference type="InterPro" id="IPR001570">
    <property type="entry name" value="Peptidase_M4_C_domain"/>
</dbReference>
<dbReference type="Gene3D" id="2.60.40.10">
    <property type="entry name" value="Immunoglobulins"/>
    <property type="match status" value="1"/>
</dbReference>
<dbReference type="EMBL" id="JBHLUH010000058">
    <property type="protein sequence ID" value="MFC0531295.1"/>
    <property type="molecule type" value="Genomic_DNA"/>
</dbReference>
<dbReference type="PANTHER" id="PTHR33794">
    <property type="entry name" value="BACILLOLYSIN"/>
    <property type="match status" value="1"/>
</dbReference>
<evidence type="ECO:0000256" key="2">
    <source>
        <dbReference type="ARBA" id="ARBA00022801"/>
    </source>
</evidence>
<keyword evidence="3" id="KW-0862">Zinc</keyword>
<dbReference type="Pfam" id="PF02868">
    <property type="entry name" value="Peptidase_M4_C"/>
    <property type="match status" value="1"/>
</dbReference>
<reference evidence="6 7" key="1">
    <citation type="submission" date="2024-09" db="EMBL/GenBank/DDBJ databases">
        <authorList>
            <person name="Sun Q."/>
            <person name="Mori K."/>
        </authorList>
    </citation>
    <scope>NUCLEOTIDE SEQUENCE [LARGE SCALE GENOMIC DNA]</scope>
    <source>
        <strain evidence="6 7">TBRC 3947</strain>
    </source>
</reference>
<keyword evidence="2" id="KW-0378">Hydrolase</keyword>
<keyword evidence="7" id="KW-1185">Reference proteome</keyword>
<dbReference type="InterPro" id="IPR027268">
    <property type="entry name" value="Peptidase_M4/M1_CTD_sf"/>
</dbReference>
<dbReference type="InterPro" id="IPR050728">
    <property type="entry name" value="Zinc_Metalloprotease_M4"/>
</dbReference>
<evidence type="ECO:0000256" key="3">
    <source>
        <dbReference type="ARBA" id="ARBA00022833"/>
    </source>
</evidence>
<dbReference type="SUPFAM" id="SSF49313">
    <property type="entry name" value="Cadherin-like"/>
    <property type="match status" value="1"/>
</dbReference>
<dbReference type="Pfam" id="PF05345">
    <property type="entry name" value="He_PIG"/>
    <property type="match status" value="1"/>
</dbReference>
<protein>
    <submittedName>
        <fullName evidence="6">M4 family metallopeptidase</fullName>
    </submittedName>
</protein>
<evidence type="ECO:0000256" key="4">
    <source>
        <dbReference type="ARBA" id="ARBA00023049"/>
    </source>
</evidence>
<comment type="caution">
    <text evidence="6">The sequence shown here is derived from an EMBL/GenBank/DDBJ whole genome shotgun (WGS) entry which is preliminary data.</text>
</comment>
<organism evidence="6 7">
    <name type="scientific">Phytohabitans kaempferiae</name>
    <dbReference type="NCBI Taxonomy" id="1620943"/>
    <lineage>
        <taxon>Bacteria</taxon>
        <taxon>Bacillati</taxon>
        <taxon>Actinomycetota</taxon>
        <taxon>Actinomycetes</taxon>
        <taxon>Micromonosporales</taxon>
        <taxon>Micromonosporaceae</taxon>
    </lineage>
</organism>
<dbReference type="PANTHER" id="PTHR33794:SF1">
    <property type="entry name" value="BACILLOLYSIN"/>
    <property type="match status" value="1"/>
</dbReference>
<evidence type="ECO:0000313" key="6">
    <source>
        <dbReference type="EMBL" id="MFC0531295.1"/>
    </source>
</evidence>
<evidence type="ECO:0000256" key="1">
    <source>
        <dbReference type="ARBA" id="ARBA00022670"/>
    </source>
</evidence>
<evidence type="ECO:0000259" key="5">
    <source>
        <dbReference type="Pfam" id="PF02868"/>
    </source>
</evidence>
<accession>A0ABV6M987</accession>
<dbReference type="InterPro" id="IPR015919">
    <property type="entry name" value="Cadherin-like_sf"/>
</dbReference>
<dbReference type="InterPro" id="IPR013783">
    <property type="entry name" value="Ig-like_fold"/>
</dbReference>
<feature type="domain" description="Peptidase M4 C-terminal" evidence="5">
    <location>
        <begin position="1"/>
        <end position="161"/>
    </location>
</feature>
<dbReference type="RefSeq" id="WP_377255470.1">
    <property type="nucleotide sequence ID" value="NZ_JBHLUH010000058.1"/>
</dbReference>
<proteinExistence type="predicted"/>
<evidence type="ECO:0000313" key="7">
    <source>
        <dbReference type="Proteomes" id="UP001589867"/>
    </source>
</evidence>
<dbReference type="SUPFAM" id="SSF55486">
    <property type="entry name" value="Metalloproteases ('zincins'), catalytic domain"/>
    <property type="match status" value="1"/>
</dbReference>
<gene>
    <name evidence="6" type="ORF">ACFFIA_26995</name>
</gene>
<dbReference type="Proteomes" id="UP001589867">
    <property type="component" value="Unassembled WGS sequence"/>
</dbReference>
<dbReference type="Gene3D" id="1.10.390.10">
    <property type="entry name" value="Neutral Protease Domain 2"/>
    <property type="match status" value="1"/>
</dbReference>
<name>A0ABV6M987_9ACTN</name>
<keyword evidence="4" id="KW-0482">Metalloprotease</keyword>
<sequence>MVESYANRPSGDRPDYLFGDYQFDRSKPSYSNPWPMANPGRRVADGGLLRDPKQVSCWSAQLAGLSREWRSGPADYFYYLLAAGSRSPLLGAVPTCDGRPVTGIGNAKAEKIWYRALTAHMNVNTDYRAARIATLRAAAELYGDHGVEYNTVNSAWAAVSVRGADPFPGGSAPRLTNPGDQSTRMGSPVNLQIEASDPRGLPLKYTIEMLDSNMEEVGPPAGLSIDASTGLITGALAAKGTYQVALTVTNSIAEATNTWFQWTVT</sequence>